<protein>
    <submittedName>
        <fullName evidence="4">HEAT repeat-containing protein 4-like</fullName>
    </submittedName>
</protein>
<evidence type="ECO:0000313" key="4">
    <source>
        <dbReference type="EMBL" id="KAI6650491.1"/>
    </source>
</evidence>
<comment type="caution">
    <text evidence="4">The sequence shown here is derived from an EMBL/GenBank/DDBJ whole genome shotgun (WGS) entry which is preliminary data.</text>
</comment>
<dbReference type="PANTHER" id="PTHR12697">
    <property type="entry name" value="PBS LYASE HEAT-LIKE PROTEIN"/>
    <property type="match status" value="1"/>
</dbReference>
<evidence type="ECO:0000313" key="5">
    <source>
        <dbReference type="Proteomes" id="UP001165289"/>
    </source>
</evidence>
<dbReference type="InterPro" id="IPR016024">
    <property type="entry name" value="ARM-type_fold"/>
</dbReference>
<organism evidence="4 5">
    <name type="scientific">Oopsacas minuta</name>
    <dbReference type="NCBI Taxonomy" id="111878"/>
    <lineage>
        <taxon>Eukaryota</taxon>
        <taxon>Metazoa</taxon>
        <taxon>Porifera</taxon>
        <taxon>Hexactinellida</taxon>
        <taxon>Hexasterophora</taxon>
        <taxon>Lyssacinosida</taxon>
        <taxon>Leucopsacidae</taxon>
        <taxon>Oopsacas</taxon>
    </lineage>
</organism>
<dbReference type="Gene3D" id="1.25.10.10">
    <property type="entry name" value="Leucine-rich Repeat Variant"/>
    <property type="match status" value="1"/>
</dbReference>
<sequence>MLRDPNIETTQHFISSERGSKEFQYLSNNLEFSENAAALFESSPQSTNRGFISWEDHYQFDSLENLLIPNRIQKRTAQFRKSVTAKQHVCHLEPPTSTQELTLPPIVKRNDVSMKSAGIQRVMSKKSNFSVHSIPMDPSVDWNNKISSAVDNFEVTLPPALIQRKTTIYWKSDSSSRLSPDTSISLTSPTARNSRAGQVPEFYTEWKMGHKPVFQPQSTITEDEILLENGLKFDKVLEPIHPARQYQPHDSTARVGKLHARTYGQRRWQGWPRPQKNIRSEGWLTANETRELEEEREEQKRSIAMSLANKKIDNYTSTTDATENTQDNEFFLEEDKQFKISRIIEEWLQKWNLPTQVSGVTQSDILQQLGSVNQLARLQGAALSGLSALRTQQESETNIQPQENNKLELHPQIEEQLYRLLTDEINRVRITAATVLSFSLPEDNSVIKKVLLEGITSVDTQERWLSCQALACMLLPDANVLTELSLRLVSDSSRERSRGLTLLAKLSPHSVVVHAIAGDLITGRHWKQKIAGCSLVPLIHKGPKRDLQDRLVHVMWYDWHSKVREAAARALGLSGNGKIVNDQIRAKLTDLENEDLRLDALHKIRKLKPPTHLLIPGLLSCLEDSVTSIRISCIKLIAELQIRDDDILDTLIEMLRDDNWKIKLESINSLSQLSGSVSSPHLIVSHLLWGGRYDRVTVVRISALKTLSKLAMQFSASNYPQLKEDIVNALIEALGSDTEDSVREEAERGLLDLGEEVKQDDYLVQAIREEIRKIGQPADVAAALLQSF</sequence>
<accession>A0AAV7JP77</accession>
<feature type="compositionally biased region" description="Polar residues" evidence="3">
    <location>
        <begin position="187"/>
        <end position="196"/>
    </location>
</feature>
<dbReference type="PANTHER" id="PTHR12697:SF20">
    <property type="entry name" value="HEAT REPEAT-CONTAINING PROTEIN 4"/>
    <property type="match status" value="1"/>
</dbReference>
<dbReference type="SUPFAM" id="SSF48371">
    <property type="entry name" value="ARM repeat"/>
    <property type="match status" value="1"/>
</dbReference>
<dbReference type="Pfam" id="PF13646">
    <property type="entry name" value="HEAT_2"/>
    <property type="match status" value="1"/>
</dbReference>
<gene>
    <name evidence="4" type="ORF">LOD99_7542</name>
</gene>
<reference evidence="4 5" key="1">
    <citation type="journal article" date="2023" name="BMC Biol.">
        <title>The compact genome of the sponge Oopsacas minuta (Hexactinellida) is lacking key metazoan core genes.</title>
        <authorList>
            <person name="Santini S."/>
            <person name="Schenkelaars Q."/>
            <person name="Jourda C."/>
            <person name="Duchesne M."/>
            <person name="Belahbib H."/>
            <person name="Rocher C."/>
            <person name="Selva M."/>
            <person name="Riesgo A."/>
            <person name="Vervoort M."/>
            <person name="Leys S.P."/>
            <person name="Kodjabachian L."/>
            <person name="Le Bivic A."/>
            <person name="Borchiellini C."/>
            <person name="Claverie J.M."/>
            <person name="Renard E."/>
        </authorList>
    </citation>
    <scope>NUCLEOTIDE SEQUENCE [LARGE SCALE GENOMIC DNA]</scope>
    <source>
        <strain evidence="4">SPO-2</strain>
    </source>
</reference>
<proteinExistence type="predicted"/>
<dbReference type="GO" id="GO:0019135">
    <property type="term" value="F:deoxyhypusine monooxygenase activity"/>
    <property type="evidence" value="ECO:0007669"/>
    <property type="project" value="TreeGrafter"/>
</dbReference>
<dbReference type="PROSITE" id="PS50077">
    <property type="entry name" value="HEAT_REPEAT"/>
    <property type="match status" value="1"/>
</dbReference>
<dbReference type="EMBL" id="JAKMXF010000310">
    <property type="protein sequence ID" value="KAI6650491.1"/>
    <property type="molecule type" value="Genomic_DNA"/>
</dbReference>
<dbReference type="InterPro" id="IPR011989">
    <property type="entry name" value="ARM-like"/>
</dbReference>
<dbReference type="AlphaFoldDB" id="A0AAV7JP77"/>
<evidence type="ECO:0000256" key="3">
    <source>
        <dbReference type="SAM" id="MobiDB-lite"/>
    </source>
</evidence>
<keyword evidence="5" id="KW-1185">Reference proteome</keyword>
<evidence type="ECO:0000256" key="1">
    <source>
        <dbReference type="ARBA" id="ARBA00045876"/>
    </source>
</evidence>
<feature type="compositionally biased region" description="Low complexity" evidence="3">
    <location>
        <begin position="173"/>
        <end position="186"/>
    </location>
</feature>
<feature type="repeat" description="HEAT" evidence="2">
    <location>
        <begin position="647"/>
        <end position="682"/>
    </location>
</feature>
<dbReference type="InterPro" id="IPR021133">
    <property type="entry name" value="HEAT_type_2"/>
</dbReference>
<feature type="region of interest" description="Disordered" evidence="3">
    <location>
        <begin position="173"/>
        <end position="196"/>
    </location>
</feature>
<comment type="function">
    <text evidence="1">Catalyzes the hydroxylation of the N(6)-(4-aminobutyl)-L-lysine intermediate produced by deoxyhypusine synthase/DHPS on a critical lysine of the eukaryotic translation initiation factor 5A/eIF-5A. This is the second step of the post-translational modification of that lysine into an unusual amino acid residue named hypusine. Hypusination is unique to mature eIF-5A factor and is essential for its function.</text>
</comment>
<dbReference type="Proteomes" id="UP001165289">
    <property type="component" value="Unassembled WGS sequence"/>
</dbReference>
<name>A0AAV7JP77_9METZ</name>
<evidence type="ECO:0000256" key="2">
    <source>
        <dbReference type="PROSITE-ProRule" id="PRU00103"/>
    </source>
</evidence>